<accession>A0AAQ3UI32</accession>
<dbReference type="EMBL" id="CP144753">
    <property type="protein sequence ID" value="WVZ91718.1"/>
    <property type="molecule type" value="Genomic_DNA"/>
</dbReference>
<dbReference type="PANTHER" id="PTHR47150">
    <property type="entry name" value="OS12G0169200 PROTEIN"/>
    <property type="match status" value="1"/>
</dbReference>
<proteinExistence type="predicted"/>
<evidence type="ECO:0000313" key="1">
    <source>
        <dbReference type="EMBL" id="WVZ91718.1"/>
    </source>
</evidence>
<dbReference type="InterPro" id="IPR006912">
    <property type="entry name" value="Harbinger_derived_prot"/>
</dbReference>
<reference evidence="1 2" key="1">
    <citation type="submission" date="2024-02" db="EMBL/GenBank/DDBJ databases">
        <title>High-quality chromosome-scale genome assembly of Pensacola bahiagrass (Paspalum notatum Flugge var. saurae).</title>
        <authorList>
            <person name="Vega J.M."/>
            <person name="Podio M."/>
            <person name="Orjuela J."/>
            <person name="Siena L.A."/>
            <person name="Pessino S.C."/>
            <person name="Combes M.C."/>
            <person name="Mariac C."/>
            <person name="Albertini E."/>
            <person name="Pupilli F."/>
            <person name="Ortiz J.P.A."/>
            <person name="Leblanc O."/>
        </authorList>
    </citation>
    <scope>NUCLEOTIDE SEQUENCE [LARGE SCALE GENOMIC DNA]</scope>
    <source>
        <strain evidence="1">R1</strain>
        <tissue evidence="1">Leaf</tissue>
    </source>
</reference>
<keyword evidence="2" id="KW-1185">Reference proteome</keyword>
<sequence length="116" mass="13133">MDAWVHMSVTFNVLHQSPLFDDLASGKAPNVEFTVNGNTYHMGYYLGDGIYPEWATIVKSIPVPLSDPQKVFSKKVAQYRKDVECAFGILQKKFAIVKGPARNWNPEEMRNIGQDQ</sequence>
<dbReference type="Pfam" id="PF04827">
    <property type="entry name" value="Plant_tran"/>
    <property type="match status" value="1"/>
</dbReference>
<gene>
    <name evidence="1" type="ORF">U9M48_037851</name>
</gene>
<name>A0AAQ3UI32_PASNO</name>
<dbReference type="PANTHER" id="PTHR47150:SF7">
    <property type="entry name" value="NUCLEASE"/>
    <property type="match status" value="1"/>
</dbReference>
<evidence type="ECO:0000313" key="2">
    <source>
        <dbReference type="Proteomes" id="UP001341281"/>
    </source>
</evidence>
<dbReference type="Proteomes" id="UP001341281">
    <property type="component" value="Chromosome 09"/>
</dbReference>
<dbReference type="AlphaFoldDB" id="A0AAQ3UI32"/>
<protein>
    <submittedName>
        <fullName evidence="1">Uncharacterized protein</fullName>
    </submittedName>
</protein>
<organism evidence="1 2">
    <name type="scientific">Paspalum notatum var. saurae</name>
    <dbReference type="NCBI Taxonomy" id="547442"/>
    <lineage>
        <taxon>Eukaryota</taxon>
        <taxon>Viridiplantae</taxon>
        <taxon>Streptophyta</taxon>
        <taxon>Embryophyta</taxon>
        <taxon>Tracheophyta</taxon>
        <taxon>Spermatophyta</taxon>
        <taxon>Magnoliopsida</taxon>
        <taxon>Liliopsida</taxon>
        <taxon>Poales</taxon>
        <taxon>Poaceae</taxon>
        <taxon>PACMAD clade</taxon>
        <taxon>Panicoideae</taxon>
        <taxon>Andropogonodae</taxon>
        <taxon>Paspaleae</taxon>
        <taxon>Paspalinae</taxon>
        <taxon>Paspalum</taxon>
    </lineage>
</organism>